<dbReference type="GO" id="GO:0008526">
    <property type="term" value="F:phosphatidylinositol transfer activity"/>
    <property type="evidence" value="ECO:0007669"/>
    <property type="project" value="TreeGrafter"/>
</dbReference>
<keyword evidence="4" id="KW-1185">Reference proteome</keyword>
<feature type="region of interest" description="Disordered" evidence="1">
    <location>
        <begin position="461"/>
        <end position="506"/>
    </location>
</feature>
<evidence type="ECO:0000256" key="2">
    <source>
        <dbReference type="SAM" id="Phobius"/>
    </source>
</evidence>
<dbReference type="GO" id="GO:0035091">
    <property type="term" value="F:phosphatidylinositol binding"/>
    <property type="evidence" value="ECO:0007669"/>
    <property type="project" value="TreeGrafter"/>
</dbReference>
<feature type="region of interest" description="Disordered" evidence="1">
    <location>
        <begin position="576"/>
        <end position="606"/>
    </location>
</feature>
<accession>A0A6J2R2D5</accession>
<sequence length="697" mass="76122">MELQELGWLCLVGLFLTSLLIVLGWLVQYLLTVLRLWRSRKTDKQDSRGTAWQQLSLTQPHQSQAGGVWGFLMKLRSSRGGGAASEAGVKGLLTSLFSFKSFREHWQSTWVKALNEQACRHGSSIQITFDSSLQLAAASVIDSVTCTDQSAHRMVLHCKCWVDTVTLPVTVTQQSHAAVSMDTYQITIAPMVAKVVVCLEEVEDEGLLMSWTISKQPSFTLNVSPCKLQRRDTEGEADLDTIKGLIEDTLFSAQPAMVLNLKTCASSPLAPMDHQSARLNSVPQSVLVRRLLLQQLRATLSKGQCSRSGELCCVLSLDQPSTERKTRFLCVPSNSNAPLEWSEEIALELGLETKELRVRLLERNGNREQFLPGHASIPLDLRSKVPTGQHTLSISPGHGLAPNATITVELLYVETEEPRGAHNAFPLRSSLTPSKKVDVDRTIMPDGTIVTTVTTVQSRLKLDRSPGDSPLRSPSKVEVTEKKPTILTDGRSSTSPNLSKSSRLSNGLDPVAETAIRQLTESASKVARKTPTKRSTLIISGVSKQVPLSEDDCALSSGYAAAMDAAMLANHYGAGHHLDPDETTPSDVSERPSVDDVESDTGSTGALETCSLKDHKVGFLQSGTKLFFRRRHREKESCLSQSHEDISNMGNNFAAVSTINRKKSGSFSRRLIKRFSFRSSGKSKGKATNGGASSLDN</sequence>
<dbReference type="GO" id="GO:0098592">
    <property type="term" value="C:cytoplasmic side of apical plasma membrane"/>
    <property type="evidence" value="ECO:0007669"/>
    <property type="project" value="TreeGrafter"/>
</dbReference>
<dbReference type="InterPro" id="IPR040885">
    <property type="entry name" value="SMP_C2CD2L"/>
</dbReference>
<dbReference type="KEGG" id="cgob:115018626"/>
<name>A0A6J2R2D5_COTGO</name>
<feature type="domain" description="Synaptotagmin-like mitochondrial and lipid-binding" evidence="3">
    <location>
        <begin position="106"/>
        <end position="257"/>
    </location>
</feature>
<dbReference type="Pfam" id="PF18696">
    <property type="entry name" value="SMP_C2CD2L"/>
    <property type="match status" value="1"/>
</dbReference>
<feature type="region of interest" description="Disordered" evidence="1">
    <location>
        <begin position="678"/>
        <end position="697"/>
    </location>
</feature>
<dbReference type="CTD" id="9854"/>
<dbReference type="GeneID" id="115018626"/>
<evidence type="ECO:0000313" key="5">
    <source>
        <dbReference type="RefSeq" id="XP_029303582.1"/>
    </source>
</evidence>
<dbReference type="RefSeq" id="XP_029303582.1">
    <property type="nucleotide sequence ID" value="XM_029447722.1"/>
</dbReference>
<evidence type="ECO:0000256" key="1">
    <source>
        <dbReference type="SAM" id="MobiDB-lite"/>
    </source>
</evidence>
<protein>
    <submittedName>
        <fullName evidence="5">Phospholipid transfer protein C2CD2L isoform X1</fullName>
    </submittedName>
</protein>
<evidence type="ECO:0000313" key="4">
    <source>
        <dbReference type="Proteomes" id="UP000504630"/>
    </source>
</evidence>
<dbReference type="InParanoid" id="A0A6J2R2D5"/>
<keyword evidence="2" id="KW-0812">Transmembrane</keyword>
<dbReference type="InterPro" id="IPR039934">
    <property type="entry name" value="C2CD2/C2CD2L"/>
</dbReference>
<keyword evidence="2" id="KW-0472">Membrane</keyword>
<dbReference type="GO" id="GO:0035774">
    <property type="term" value="P:positive regulation of insulin secretion involved in cellular response to glucose stimulus"/>
    <property type="evidence" value="ECO:0007669"/>
    <property type="project" value="TreeGrafter"/>
</dbReference>
<dbReference type="Proteomes" id="UP000504630">
    <property type="component" value="Chromosome 14"/>
</dbReference>
<evidence type="ECO:0000259" key="3">
    <source>
        <dbReference type="Pfam" id="PF18696"/>
    </source>
</evidence>
<dbReference type="PANTHER" id="PTHR21119:SF8">
    <property type="entry name" value="PHOSPHOLIPID TRANSFER PROTEIN C2CD2L"/>
    <property type="match status" value="1"/>
</dbReference>
<reference evidence="5" key="1">
    <citation type="submission" date="2025-08" db="UniProtKB">
        <authorList>
            <consortium name="RefSeq"/>
        </authorList>
    </citation>
    <scope>IDENTIFICATION</scope>
</reference>
<dbReference type="OrthoDB" id="9942148at2759"/>
<proteinExistence type="predicted"/>
<gene>
    <name evidence="5" type="primary">c2cd2l</name>
</gene>
<dbReference type="AlphaFoldDB" id="A0A6J2R2D5"/>
<keyword evidence="2" id="KW-1133">Transmembrane helix</keyword>
<organism evidence="4 5">
    <name type="scientific">Cottoperca gobio</name>
    <name type="common">Frogmouth</name>
    <name type="synonym">Aphritis gobio</name>
    <dbReference type="NCBI Taxonomy" id="56716"/>
    <lineage>
        <taxon>Eukaryota</taxon>
        <taxon>Metazoa</taxon>
        <taxon>Chordata</taxon>
        <taxon>Craniata</taxon>
        <taxon>Vertebrata</taxon>
        <taxon>Euteleostomi</taxon>
        <taxon>Actinopterygii</taxon>
        <taxon>Neopterygii</taxon>
        <taxon>Teleostei</taxon>
        <taxon>Neoteleostei</taxon>
        <taxon>Acanthomorphata</taxon>
        <taxon>Eupercaria</taxon>
        <taxon>Perciformes</taxon>
        <taxon>Notothenioidei</taxon>
        <taxon>Bovichtidae</taxon>
        <taxon>Cottoperca</taxon>
    </lineage>
</organism>
<dbReference type="PANTHER" id="PTHR21119">
    <property type="entry name" value="C2 DOMAIN-CONTAINING PROTEIN"/>
    <property type="match status" value="1"/>
</dbReference>
<feature type="transmembrane region" description="Helical" evidence="2">
    <location>
        <begin position="6"/>
        <end position="31"/>
    </location>
</feature>
<feature type="compositionally biased region" description="Polar residues" evidence="1">
    <location>
        <begin position="490"/>
        <end position="505"/>
    </location>
</feature>
<dbReference type="CDD" id="cd21683">
    <property type="entry name" value="SMP_C2CD2L"/>
    <property type="match status" value="1"/>
</dbReference>